<protein>
    <submittedName>
        <fullName evidence="2">Hint domain-containing protein</fullName>
    </submittedName>
</protein>
<feature type="domain" description="Hedgehog/Intein (Hint)" evidence="1">
    <location>
        <begin position="181"/>
        <end position="318"/>
    </location>
</feature>
<dbReference type="PROSITE" id="PS50817">
    <property type="entry name" value="INTEIN_N_TER"/>
    <property type="match status" value="1"/>
</dbReference>
<accession>A0ABW3ZL20</accession>
<evidence type="ECO:0000313" key="2">
    <source>
        <dbReference type="EMBL" id="MFD1343613.1"/>
    </source>
</evidence>
<comment type="caution">
    <text evidence="2">The sequence shown here is derived from an EMBL/GenBank/DDBJ whole genome shotgun (WGS) entry which is preliminary data.</text>
</comment>
<dbReference type="Pfam" id="PF13403">
    <property type="entry name" value="Hint_2"/>
    <property type="match status" value="1"/>
</dbReference>
<evidence type="ECO:0000259" key="1">
    <source>
        <dbReference type="Pfam" id="PF13403"/>
    </source>
</evidence>
<keyword evidence="3" id="KW-1185">Reference proteome</keyword>
<evidence type="ECO:0000313" key="3">
    <source>
        <dbReference type="Proteomes" id="UP001597135"/>
    </source>
</evidence>
<proteinExistence type="predicted"/>
<organism evidence="2 3">
    <name type="scientific">Litorisediminicola beolgyonensis</name>
    <dbReference type="NCBI Taxonomy" id="1173614"/>
    <lineage>
        <taxon>Bacteria</taxon>
        <taxon>Pseudomonadati</taxon>
        <taxon>Pseudomonadota</taxon>
        <taxon>Alphaproteobacteria</taxon>
        <taxon>Rhodobacterales</taxon>
        <taxon>Paracoccaceae</taxon>
        <taxon>Litorisediminicola</taxon>
    </lineage>
</organism>
<gene>
    <name evidence="2" type="ORF">ACFQ4E_14375</name>
</gene>
<dbReference type="RefSeq" id="WP_386804714.1">
    <property type="nucleotide sequence ID" value="NZ_JBHTMU010000027.1"/>
</dbReference>
<dbReference type="InterPro" id="IPR006141">
    <property type="entry name" value="Intein_N"/>
</dbReference>
<sequence>MASTTLILNGFSIAGDANTNTPARDGGAMFIHSGTQLFEDDDIIVFLVEGAEENGVLTDSSVITGMIVYDNAYDYYHDIAKYEYSYDGPEGGIDLDVGRKTMGDTYLEFDAELLVSEDADAPELGQLTLASGLDIFAGLDQDGVVKIDTFTDVDYDQDGTITGLEAADGAFSAALNDLVAICFARGTLIETPDGPRAIETLREGDLVTTLDHRAQPIRWIGGAAFDGRGASAPIRIRAGALGNLRDLTVSPNHRMLISGATAELLFGEPEVLVAAKHLVNDATIRRVPCAQITYFHILCDRHEIVFAEGAPAETLFPGPQALDAVSDHARDEILAIFPQVAHSAPASEMSRTALRGFEAAALRRA</sequence>
<dbReference type="InterPro" id="IPR028992">
    <property type="entry name" value="Hedgehog/Intein_dom"/>
</dbReference>
<dbReference type="EMBL" id="JBHTMU010000027">
    <property type="protein sequence ID" value="MFD1343613.1"/>
    <property type="molecule type" value="Genomic_DNA"/>
</dbReference>
<name>A0ABW3ZL20_9RHOB</name>
<dbReference type="Gene3D" id="2.170.16.10">
    <property type="entry name" value="Hedgehog/Intein (Hint) domain"/>
    <property type="match status" value="1"/>
</dbReference>
<dbReference type="Proteomes" id="UP001597135">
    <property type="component" value="Unassembled WGS sequence"/>
</dbReference>
<dbReference type="SUPFAM" id="SSF51294">
    <property type="entry name" value="Hedgehog/intein (Hint) domain"/>
    <property type="match status" value="1"/>
</dbReference>
<reference evidence="3" key="1">
    <citation type="journal article" date="2019" name="Int. J. Syst. Evol. Microbiol.">
        <title>The Global Catalogue of Microorganisms (GCM) 10K type strain sequencing project: providing services to taxonomists for standard genome sequencing and annotation.</title>
        <authorList>
            <consortium name="The Broad Institute Genomics Platform"/>
            <consortium name="The Broad Institute Genome Sequencing Center for Infectious Disease"/>
            <person name="Wu L."/>
            <person name="Ma J."/>
        </authorList>
    </citation>
    <scope>NUCLEOTIDE SEQUENCE [LARGE SCALE GENOMIC DNA]</scope>
    <source>
        <strain evidence="3">CCUG 62953</strain>
    </source>
</reference>
<dbReference type="InterPro" id="IPR036844">
    <property type="entry name" value="Hint_dom_sf"/>
</dbReference>